<evidence type="ECO:0000313" key="1">
    <source>
        <dbReference type="EMBL" id="MPC69790.1"/>
    </source>
</evidence>
<comment type="caution">
    <text evidence="1">The sequence shown here is derived from an EMBL/GenBank/DDBJ whole genome shotgun (WGS) entry which is preliminary data.</text>
</comment>
<sequence length="61" mass="6335">MVVVVVLKVDGKHSVITGPSLPKDNGSPLIPSNVKMRLVASSPVPSAASVQPLHRSRIVAP</sequence>
<proteinExistence type="predicted"/>
<dbReference type="AlphaFoldDB" id="A0A5B7HC08"/>
<dbReference type="Proteomes" id="UP000324222">
    <property type="component" value="Unassembled WGS sequence"/>
</dbReference>
<gene>
    <name evidence="1" type="ORF">E2C01_064021</name>
</gene>
<name>A0A5B7HC08_PORTR</name>
<accession>A0A5B7HC08</accession>
<keyword evidence="2" id="KW-1185">Reference proteome</keyword>
<reference evidence="1 2" key="1">
    <citation type="submission" date="2019-05" db="EMBL/GenBank/DDBJ databases">
        <title>Another draft genome of Portunus trituberculatus and its Hox gene families provides insights of decapod evolution.</title>
        <authorList>
            <person name="Jeong J.-H."/>
            <person name="Song I."/>
            <person name="Kim S."/>
            <person name="Choi T."/>
            <person name="Kim D."/>
            <person name="Ryu S."/>
            <person name="Kim W."/>
        </authorList>
    </citation>
    <scope>NUCLEOTIDE SEQUENCE [LARGE SCALE GENOMIC DNA]</scope>
    <source>
        <tissue evidence="1">Muscle</tissue>
    </source>
</reference>
<evidence type="ECO:0000313" key="2">
    <source>
        <dbReference type="Proteomes" id="UP000324222"/>
    </source>
</evidence>
<organism evidence="1 2">
    <name type="scientific">Portunus trituberculatus</name>
    <name type="common">Swimming crab</name>
    <name type="synonym">Neptunus trituberculatus</name>
    <dbReference type="NCBI Taxonomy" id="210409"/>
    <lineage>
        <taxon>Eukaryota</taxon>
        <taxon>Metazoa</taxon>
        <taxon>Ecdysozoa</taxon>
        <taxon>Arthropoda</taxon>
        <taxon>Crustacea</taxon>
        <taxon>Multicrustacea</taxon>
        <taxon>Malacostraca</taxon>
        <taxon>Eumalacostraca</taxon>
        <taxon>Eucarida</taxon>
        <taxon>Decapoda</taxon>
        <taxon>Pleocyemata</taxon>
        <taxon>Brachyura</taxon>
        <taxon>Eubrachyura</taxon>
        <taxon>Portunoidea</taxon>
        <taxon>Portunidae</taxon>
        <taxon>Portuninae</taxon>
        <taxon>Portunus</taxon>
    </lineage>
</organism>
<dbReference type="EMBL" id="VSRR010030009">
    <property type="protein sequence ID" value="MPC69790.1"/>
    <property type="molecule type" value="Genomic_DNA"/>
</dbReference>
<protein>
    <submittedName>
        <fullName evidence="1">Uncharacterized protein</fullName>
    </submittedName>
</protein>